<dbReference type="EMBL" id="OW152840">
    <property type="protein sequence ID" value="CAH2061828.1"/>
    <property type="molecule type" value="Genomic_DNA"/>
</dbReference>
<protein>
    <submittedName>
        <fullName evidence="1">Uncharacterized protein</fullName>
    </submittedName>
</protein>
<dbReference type="Gene3D" id="3.10.10.10">
    <property type="entry name" value="HIV Type 1 Reverse Transcriptase, subunit A, domain 1"/>
    <property type="match status" value="1"/>
</dbReference>
<name>A0ABN8IPH9_9NEOP</name>
<evidence type="ECO:0000313" key="1">
    <source>
        <dbReference type="EMBL" id="CAH2061828.1"/>
    </source>
</evidence>
<gene>
    <name evidence="1" type="ORF">IPOD504_LOCUS11488</name>
</gene>
<feature type="non-terminal residue" evidence="1">
    <location>
        <position position="77"/>
    </location>
</feature>
<dbReference type="SUPFAM" id="SSF56672">
    <property type="entry name" value="DNA/RNA polymerases"/>
    <property type="match status" value="1"/>
</dbReference>
<keyword evidence="2" id="KW-1185">Reference proteome</keyword>
<organism evidence="1 2">
    <name type="scientific">Iphiclides podalirius</name>
    <name type="common">scarce swallowtail</name>
    <dbReference type="NCBI Taxonomy" id="110791"/>
    <lineage>
        <taxon>Eukaryota</taxon>
        <taxon>Metazoa</taxon>
        <taxon>Ecdysozoa</taxon>
        <taxon>Arthropoda</taxon>
        <taxon>Hexapoda</taxon>
        <taxon>Insecta</taxon>
        <taxon>Pterygota</taxon>
        <taxon>Neoptera</taxon>
        <taxon>Endopterygota</taxon>
        <taxon>Lepidoptera</taxon>
        <taxon>Glossata</taxon>
        <taxon>Ditrysia</taxon>
        <taxon>Papilionoidea</taxon>
        <taxon>Papilionidae</taxon>
        <taxon>Papilioninae</taxon>
        <taxon>Iphiclides</taxon>
    </lineage>
</organism>
<sequence length="77" mass="8888">MGLGCLVKEAHLDVDPSIPPKICPVRRIPYSLRDRLKQELDEMEKLHVIEKVTKPTKWSLNIINVLKLFLKGPKKQT</sequence>
<dbReference type="Proteomes" id="UP000837857">
    <property type="component" value="Chromosome 28"/>
</dbReference>
<accession>A0ABN8IPH9</accession>
<proteinExistence type="predicted"/>
<reference evidence="1" key="1">
    <citation type="submission" date="2022-03" db="EMBL/GenBank/DDBJ databases">
        <authorList>
            <person name="Martin H S."/>
        </authorList>
    </citation>
    <scope>NUCLEOTIDE SEQUENCE</scope>
</reference>
<dbReference type="InterPro" id="IPR043502">
    <property type="entry name" value="DNA/RNA_pol_sf"/>
</dbReference>
<evidence type="ECO:0000313" key="2">
    <source>
        <dbReference type="Proteomes" id="UP000837857"/>
    </source>
</evidence>